<accession>A0A3D9DYX3</accession>
<evidence type="ECO:0000313" key="4">
    <source>
        <dbReference type="EMBL" id="REC95454.1"/>
    </source>
</evidence>
<dbReference type="Pfam" id="PF00571">
    <property type="entry name" value="CBS"/>
    <property type="match status" value="2"/>
</dbReference>
<feature type="domain" description="CBS" evidence="3">
    <location>
        <begin position="13"/>
        <end position="69"/>
    </location>
</feature>
<protein>
    <submittedName>
        <fullName evidence="4">CBS domain protein</fullName>
    </submittedName>
</protein>
<reference evidence="4 5" key="1">
    <citation type="submission" date="2018-07" db="EMBL/GenBank/DDBJ databases">
        <title>Genomic Encyclopedia of Type Strains, Phase IV (KMG-IV): sequencing the most valuable type-strain genomes for metagenomic binning, comparative biology and taxonomic classification.</title>
        <authorList>
            <person name="Goeker M."/>
        </authorList>
    </citation>
    <scope>NUCLEOTIDE SEQUENCE [LARGE SCALE GENOMIC DNA]</scope>
    <source>
        <strain evidence="4 5">DSM 14324</strain>
    </source>
</reference>
<dbReference type="EMBL" id="QRDJ01000006">
    <property type="protein sequence ID" value="REC95454.1"/>
    <property type="molecule type" value="Genomic_DNA"/>
</dbReference>
<gene>
    <name evidence="4" type="ORF">C8D72_0103</name>
</gene>
<dbReference type="AlphaFoldDB" id="A0A3D9DYX3"/>
<evidence type="ECO:0000256" key="2">
    <source>
        <dbReference type="PROSITE-ProRule" id="PRU00703"/>
    </source>
</evidence>
<proteinExistence type="predicted"/>
<dbReference type="OrthoDB" id="9802114at2"/>
<dbReference type="Proteomes" id="UP000256334">
    <property type="component" value="Unassembled WGS sequence"/>
</dbReference>
<dbReference type="InterPro" id="IPR051257">
    <property type="entry name" value="Diverse_CBS-Domain"/>
</dbReference>
<dbReference type="InterPro" id="IPR000644">
    <property type="entry name" value="CBS_dom"/>
</dbReference>
<keyword evidence="5" id="KW-1185">Reference proteome</keyword>
<feature type="domain" description="CBS" evidence="3">
    <location>
        <begin position="88"/>
        <end position="144"/>
    </location>
</feature>
<dbReference type="RefSeq" id="WP_115852470.1">
    <property type="nucleotide sequence ID" value="NZ_QRDJ01000006.1"/>
</dbReference>
<name>A0A3D9DYX3_9GAMM</name>
<dbReference type="InterPro" id="IPR046342">
    <property type="entry name" value="CBS_dom_sf"/>
</dbReference>
<evidence type="ECO:0000259" key="3">
    <source>
        <dbReference type="PROSITE" id="PS51371"/>
    </source>
</evidence>
<evidence type="ECO:0000313" key="5">
    <source>
        <dbReference type="Proteomes" id="UP000256334"/>
    </source>
</evidence>
<dbReference type="PROSITE" id="PS51371">
    <property type="entry name" value="CBS"/>
    <property type="match status" value="2"/>
</dbReference>
<dbReference type="SMART" id="SM00116">
    <property type="entry name" value="CBS"/>
    <property type="match status" value="2"/>
</dbReference>
<evidence type="ECO:0000256" key="1">
    <source>
        <dbReference type="ARBA" id="ARBA00023122"/>
    </source>
</evidence>
<sequence>MTSSKQVSIADIMSRNIVTLRLEQTLHDGNELMREHRIRHLPVLDEQGHLVGLLDQKVVLKEALRIADNFGSRRLSHHLGQISLNDVISREVLTLSIDTPLVEAGQKFLAHRQGALPVLDAEGRLVGILSSVDFVRLAVALLDTSSG</sequence>
<organism evidence="4 5">
    <name type="scientific">Kushneria indalinina DSM 14324</name>
    <dbReference type="NCBI Taxonomy" id="1122140"/>
    <lineage>
        <taxon>Bacteria</taxon>
        <taxon>Pseudomonadati</taxon>
        <taxon>Pseudomonadota</taxon>
        <taxon>Gammaproteobacteria</taxon>
        <taxon>Oceanospirillales</taxon>
        <taxon>Halomonadaceae</taxon>
        <taxon>Kushneria</taxon>
    </lineage>
</organism>
<comment type="caution">
    <text evidence="4">The sequence shown here is derived from an EMBL/GenBank/DDBJ whole genome shotgun (WGS) entry which is preliminary data.</text>
</comment>
<dbReference type="PANTHER" id="PTHR43080:SF2">
    <property type="entry name" value="CBS DOMAIN-CONTAINING PROTEIN"/>
    <property type="match status" value="1"/>
</dbReference>
<dbReference type="SUPFAM" id="SSF54631">
    <property type="entry name" value="CBS-domain pair"/>
    <property type="match status" value="1"/>
</dbReference>
<dbReference type="PANTHER" id="PTHR43080">
    <property type="entry name" value="CBS DOMAIN-CONTAINING PROTEIN CBSX3, MITOCHONDRIAL"/>
    <property type="match status" value="1"/>
</dbReference>
<keyword evidence="1 2" id="KW-0129">CBS domain</keyword>
<dbReference type="Gene3D" id="3.10.580.10">
    <property type="entry name" value="CBS-domain"/>
    <property type="match status" value="1"/>
</dbReference>